<dbReference type="EMBL" id="JAABFR010000560">
    <property type="protein sequence ID" value="MBD4335981.1"/>
    <property type="molecule type" value="Genomic_DNA"/>
</dbReference>
<protein>
    <submittedName>
        <fullName evidence="1">Helix-turn-helix domain-containing protein</fullName>
    </submittedName>
</protein>
<evidence type="ECO:0000313" key="2">
    <source>
        <dbReference type="Proteomes" id="UP000653002"/>
    </source>
</evidence>
<name>A0A8I0L697_XANCI</name>
<dbReference type="Proteomes" id="UP000653002">
    <property type="component" value="Unassembled WGS sequence"/>
</dbReference>
<dbReference type="AlphaFoldDB" id="A0A8I0L697"/>
<gene>
    <name evidence="1" type="ORF">GUH15_07915</name>
</gene>
<reference evidence="1" key="1">
    <citation type="submission" date="2020-01" db="EMBL/GenBank/DDBJ databases">
        <authorList>
            <person name="Richard D."/>
        </authorList>
    </citation>
    <scope>NUCLEOTIDE SEQUENCE</scope>
    <source>
        <strain evidence="1">JP541</strain>
    </source>
</reference>
<feature type="non-terminal residue" evidence="1">
    <location>
        <position position="76"/>
    </location>
</feature>
<accession>A0A8I0L697</accession>
<sequence>MLSLPEDWDYTIRGLSAILLEGERAISSTLKELEALGYLERNVLRNRKGVITDTEYIIYEQPKNPVRIDEEPPKYA</sequence>
<organism evidence="1 2">
    <name type="scientific">Xanthomonas citri pv. citri</name>
    <dbReference type="NCBI Taxonomy" id="611301"/>
    <lineage>
        <taxon>Bacteria</taxon>
        <taxon>Pseudomonadati</taxon>
        <taxon>Pseudomonadota</taxon>
        <taxon>Gammaproteobacteria</taxon>
        <taxon>Lysobacterales</taxon>
        <taxon>Lysobacteraceae</taxon>
        <taxon>Xanthomonas</taxon>
    </lineage>
</organism>
<proteinExistence type="predicted"/>
<evidence type="ECO:0000313" key="1">
    <source>
        <dbReference type="EMBL" id="MBD4335981.1"/>
    </source>
</evidence>
<comment type="caution">
    <text evidence="1">The sequence shown here is derived from an EMBL/GenBank/DDBJ whole genome shotgun (WGS) entry which is preliminary data.</text>
</comment>